<comment type="subcellular location">
    <subcellularLocation>
        <location evidence="2">Cytoplasm</location>
    </subcellularLocation>
    <subcellularLocation>
        <location evidence="1">Nucleus</location>
    </subcellularLocation>
</comment>
<dbReference type="InterPro" id="IPR057672">
    <property type="entry name" value="TPR_IPO4/5"/>
</dbReference>
<evidence type="ECO:0000256" key="6">
    <source>
        <dbReference type="ARBA" id="ARBA00022927"/>
    </source>
</evidence>
<evidence type="ECO:0000256" key="4">
    <source>
        <dbReference type="ARBA" id="ARBA00022490"/>
    </source>
</evidence>
<reference evidence="9 10" key="1">
    <citation type="submission" date="2006-10" db="EMBL/GenBank/DDBJ databases">
        <title>The Genome Sequence of Batrachochytrium dendrobatidis JEL423.</title>
        <authorList>
            <consortium name="The Broad Institute Genome Sequencing Platform"/>
            <person name="Birren B."/>
            <person name="Lander E."/>
            <person name="Galagan J."/>
            <person name="Cuomo C."/>
            <person name="Devon K."/>
            <person name="Jaffe D."/>
            <person name="Butler J."/>
            <person name="Alvarez P."/>
            <person name="Gnerre S."/>
            <person name="Grabherr M."/>
            <person name="Kleber M."/>
            <person name="Mauceli E."/>
            <person name="Brockman W."/>
            <person name="Young S."/>
            <person name="LaButti K."/>
            <person name="Sykes S."/>
            <person name="DeCaprio D."/>
            <person name="Crawford M."/>
            <person name="Koehrsen M."/>
            <person name="Engels R."/>
            <person name="Montgomery P."/>
            <person name="Pearson M."/>
            <person name="Howarth C."/>
            <person name="Larson L."/>
            <person name="White J."/>
            <person name="O'Leary S."/>
            <person name="Kodira C."/>
            <person name="Zeng Q."/>
            <person name="Yandava C."/>
            <person name="Alvarado L."/>
            <person name="Longcore J."/>
            <person name="James T."/>
        </authorList>
    </citation>
    <scope>NUCLEOTIDE SEQUENCE [LARGE SCALE GENOMIC DNA]</scope>
    <source>
        <strain evidence="9 10">JEL423</strain>
    </source>
</reference>
<organism evidence="9 10">
    <name type="scientific">Batrachochytrium dendrobatidis (strain JEL423)</name>
    <dbReference type="NCBI Taxonomy" id="403673"/>
    <lineage>
        <taxon>Eukaryota</taxon>
        <taxon>Fungi</taxon>
        <taxon>Fungi incertae sedis</taxon>
        <taxon>Chytridiomycota</taxon>
        <taxon>Chytridiomycota incertae sedis</taxon>
        <taxon>Chytridiomycetes</taxon>
        <taxon>Rhizophydiales</taxon>
        <taxon>Rhizophydiales incertae sedis</taxon>
        <taxon>Batrachochytrium</taxon>
    </lineage>
</organism>
<dbReference type="InterPro" id="IPR041653">
    <property type="entry name" value="Importin_rep_4"/>
</dbReference>
<evidence type="ECO:0000256" key="7">
    <source>
        <dbReference type="ARBA" id="ARBA00023242"/>
    </source>
</evidence>
<dbReference type="Gene3D" id="1.25.10.10">
    <property type="entry name" value="Leucine-rich Repeat Variant"/>
    <property type="match status" value="1"/>
</dbReference>
<evidence type="ECO:0000256" key="2">
    <source>
        <dbReference type="ARBA" id="ARBA00004496"/>
    </source>
</evidence>
<dbReference type="Pfam" id="PF25780">
    <property type="entry name" value="TPR_IPO5"/>
    <property type="match status" value="1"/>
</dbReference>
<dbReference type="GO" id="GO:0005737">
    <property type="term" value="C:cytoplasm"/>
    <property type="evidence" value="ECO:0007669"/>
    <property type="project" value="UniProtKB-SubCell"/>
</dbReference>
<dbReference type="GO" id="GO:0005634">
    <property type="term" value="C:nucleus"/>
    <property type="evidence" value="ECO:0007669"/>
    <property type="project" value="UniProtKB-SubCell"/>
</dbReference>
<reference evidence="9 10" key="2">
    <citation type="submission" date="2016-05" db="EMBL/GenBank/DDBJ databases">
        <title>Lineage-specific infection strategies underlie the spectrum of fungal disease in amphibians.</title>
        <authorList>
            <person name="Cuomo C.A."/>
            <person name="Farrer R.A."/>
            <person name="James T."/>
            <person name="Longcore J."/>
            <person name="Birren B."/>
        </authorList>
    </citation>
    <scope>NUCLEOTIDE SEQUENCE [LARGE SCALE GENOMIC DNA]</scope>
    <source>
        <strain evidence="9 10">JEL423</strain>
    </source>
</reference>
<proteinExistence type="predicted"/>
<dbReference type="AlphaFoldDB" id="A0A177WA07"/>
<dbReference type="Proteomes" id="UP000077115">
    <property type="component" value="Unassembled WGS sequence"/>
</dbReference>
<dbReference type="InterPro" id="IPR011989">
    <property type="entry name" value="ARM-like"/>
</dbReference>
<feature type="domain" description="IPO4/5-like TPR repeats" evidence="8">
    <location>
        <begin position="116"/>
        <end position="271"/>
    </location>
</feature>
<dbReference type="PANTHER" id="PTHR10527">
    <property type="entry name" value="IMPORTIN BETA"/>
    <property type="match status" value="1"/>
</dbReference>
<dbReference type="VEuPathDB" id="FungiDB:BDEG_20417"/>
<dbReference type="InterPro" id="IPR016024">
    <property type="entry name" value="ARM-type_fold"/>
</dbReference>
<keyword evidence="5" id="KW-0677">Repeat</keyword>
<evidence type="ECO:0000256" key="1">
    <source>
        <dbReference type="ARBA" id="ARBA00004123"/>
    </source>
</evidence>
<keyword evidence="3" id="KW-0813">Transport</keyword>
<name>A0A177WA07_BATDL</name>
<evidence type="ECO:0000256" key="5">
    <source>
        <dbReference type="ARBA" id="ARBA00022737"/>
    </source>
</evidence>
<evidence type="ECO:0000313" key="10">
    <source>
        <dbReference type="Proteomes" id="UP000077115"/>
    </source>
</evidence>
<dbReference type="eggNOG" id="KOG2171">
    <property type="taxonomic scope" value="Eukaryota"/>
</dbReference>
<dbReference type="EMBL" id="DS022300">
    <property type="protein sequence ID" value="OAJ36221.1"/>
    <property type="molecule type" value="Genomic_DNA"/>
</dbReference>
<keyword evidence="4" id="KW-0963">Cytoplasm</keyword>
<evidence type="ECO:0000259" key="8">
    <source>
        <dbReference type="Pfam" id="PF25780"/>
    </source>
</evidence>
<protein>
    <recommendedName>
        <fullName evidence="8">IPO4/5-like TPR repeats domain-containing protein</fullName>
    </recommendedName>
</protein>
<dbReference type="Pfam" id="PF18829">
    <property type="entry name" value="Importin_rep_6"/>
    <property type="match status" value="1"/>
</dbReference>
<dbReference type="Pfam" id="PF18808">
    <property type="entry name" value="Importin_rep_4"/>
    <property type="match status" value="1"/>
</dbReference>
<dbReference type="SUPFAM" id="SSF48371">
    <property type="entry name" value="ARM repeat"/>
    <property type="match status" value="2"/>
</dbReference>
<evidence type="ECO:0000256" key="3">
    <source>
        <dbReference type="ARBA" id="ARBA00022448"/>
    </source>
</evidence>
<dbReference type="Pfam" id="PF13513">
    <property type="entry name" value="HEAT_EZ"/>
    <property type="match status" value="1"/>
</dbReference>
<dbReference type="STRING" id="403673.A0A177WA07"/>
<dbReference type="InterPro" id="IPR040122">
    <property type="entry name" value="Importin_beta"/>
</dbReference>
<dbReference type="GO" id="GO:0006606">
    <property type="term" value="P:protein import into nucleus"/>
    <property type="evidence" value="ECO:0007669"/>
    <property type="project" value="InterPro"/>
</dbReference>
<keyword evidence="7" id="KW-0539">Nucleus</keyword>
<dbReference type="OrthoDB" id="543373at2759"/>
<sequence>MAQPFEDAASLHMYELLGQLLTDFTSVENTCRTNAETQFHNHWLVTQAPVTFAGMAYLLANHPAVEIRSMAAILLRRKGLKLTDGSNNVIYFVTLGEDVRGYIRTKLMQSLANEANKSVRNKVCHATADIAAHMCDLGDVWSDLVQLTIQFVQSPNAEHRETAFRLLSEAHSLFYNEDPTSLLAMITAGLQDSEEAVRLVALKAGSDILINAEESSLSSLGTVVPHMLNIIPSIVMDPSKDEESKAALDALGELALNCSSVFKGTHQTLISFMTTVMKNTNLDSAVRHAALELLLTLAETSRAQMRKQVDYPLILIPILLEWMSEHDDDEDWYLSENLDEFDQSSNETVGEQSMDRVSRNLGGKIVLPIAFNIIPTYLSAPEWPKRHAALRCISAIGEGCLKLMSAELEKVVGLVVPHLADPHPRVRHAACNAIGQMCTDFAPKIQQKFYDQILRGLIPVMSDVQFPRVSTYAAAAMVNFAEEAKMECIAPYLPDIIPNLVVLLNSSKYFSREQAVTTIATVADSCGEAFAHYYTPIMRLLMDILKEPDVELSRPLVGKALECSTLIAMACGKEMFMPIAREFTDALQFVQSSAVSSDDPRTSYLLGAWTRVCTVLGPEFEPFMSVVLPPLFAAAKHVPECALLDADDEDPSSEDGWEVMNTGLQRMAIKTAYIDDKCTAVEMLMCYVKELGPLFHPHVEETMQMILPMFGFIFHDGVRIAAASVVPLLLQSWVKADYPNEKVIALWHTVANTLIATLKKDNDASVVSQLFDTFHDALACAGPTILTEQFLIDLIAQMVKQISDCHARFLERSKTDRSEDADQEEAIYLEEEEEADDTILQSIGNAIHQLFKAYGVHFLPIFHHLVPALDACMNSAYPSERRLALDVYQEMIEFTPAESITYQPHFLKFMIETLLDPEAHVRQTAAFGIGAAALSTGDYYRDICISSMPKLHTVITAHDARSDENIFATENAVSAIGKICQRYGATGLFDVNQVLPIWLQSLPIIEDQEEFGPTYSYLLDLIETGHPSILPEGSTTKATPQLAKIVDVLTQVLAIPGLTGLDGLMERMLTTLRRLLSQCNDETRGGLWNALPDDRKKMLSSKGYF</sequence>
<accession>A0A177WA07</accession>
<dbReference type="InterPro" id="IPR041389">
    <property type="entry name" value="Importin_rep_6"/>
</dbReference>
<keyword evidence="6" id="KW-0653">Protein transport</keyword>
<evidence type="ECO:0000313" key="9">
    <source>
        <dbReference type="EMBL" id="OAJ36221.1"/>
    </source>
</evidence>
<gene>
    <name evidence="9" type="ORF">BDEG_20417</name>
</gene>